<dbReference type="Gene3D" id="2.120.10.30">
    <property type="entry name" value="TolB, C-terminal domain"/>
    <property type="match status" value="2"/>
</dbReference>
<evidence type="ECO:0000313" key="8">
    <source>
        <dbReference type="EMBL" id="CAH1247909.1"/>
    </source>
</evidence>
<keyword evidence="9" id="KW-1185">Reference proteome</keyword>
<sequence length="697" mass="77249">MGRADLIRTVLRPFQPPSREIPENPELQPGPSTDGASADGSTANAYLVVHGHTRMIQETVDRYRYNLRSLCGTGRSQVKFRGYKKGKSILVHFTIPRENTAVLRLMADHSDPRLVYMGVKSLQIDAEVPIKVTQEALLNDIKRQHTVDDIEVGCSPRTKQQRAPKNWTRLSALNLFSDALPLHLQVAESLEYQGFSYSLVQALVQKDQLKERQMKQLIQDLKKAEVDSYTFMTLRSKLTISENRLEEALETIKVLEKELQQVREYAEKAAKQVTSHVTEYRGEKPPGGWSLEYRGEKPPGGWPVQVEKTDVASQTHLADGDGTTSVEGGVSQNEKEEPTVKDADKSTAIYGSDSAEEEKGTEQKQPDSEKAEGAACRTTEDLKPGIITYGGYGSKPGKFNYPCGVVVSSSNEIFVADTNNRLVQVHNTEGVYLRHFPTGVPGTEDKDMVPHDVSMDGNGALWVVGRGESADHVVQYSMDGTTMTQIDLPKSEYIRGIAVDMRDNHILLTNEARGEVQVFRPDGFLVRRFGHPEGEMRHPWYITVDGEGNILVSDWLTHSVYMYDESGKFLLKFGGEGSGEGQLRDPFSICTDSSGHIIVADLGNKRVQMFTLSNGSCLQLADESSARRAGVITADLESKSHPAARCKHPSQNQHVSLEMVPLEMTDAQSLWVSDSQPVIPPKQTHANATLSTLLTQV</sequence>
<dbReference type="GO" id="GO:0005576">
    <property type="term" value="C:extracellular region"/>
    <property type="evidence" value="ECO:0007669"/>
    <property type="project" value="TreeGrafter"/>
</dbReference>
<feature type="coiled-coil region" evidence="5">
    <location>
        <begin position="207"/>
        <end position="272"/>
    </location>
</feature>
<keyword evidence="5" id="KW-0175">Coiled coil</keyword>
<name>A0A8J9Z6N5_BRALA</name>
<feature type="repeat" description="NHL" evidence="4">
    <location>
        <begin position="390"/>
        <end position="429"/>
    </location>
</feature>
<keyword evidence="2" id="KW-0677">Repeat</keyword>
<dbReference type="Proteomes" id="UP000838412">
    <property type="component" value="Chromosome 16"/>
</dbReference>
<dbReference type="PROSITE" id="PS51125">
    <property type="entry name" value="NHL"/>
    <property type="match status" value="2"/>
</dbReference>
<dbReference type="EMBL" id="OV696701">
    <property type="protein sequence ID" value="CAH1247909.1"/>
    <property type="molecule type" value="Genomic_DNA"/>
</dbReference>
<dbReference type="FunFam" id="2.120.10.30:FF:000096">
    <property type="entry name" value="Uncharacterized protein"/>
    <property type="match status" value="1"/>
</dbReference>
<evidence type="ECO:0000313" key="9">
    <source>
        <dbReference type="Proteomes" id="UP000838412"/>
    </source>
</evidence>
<evidence type="ECO:0000256" key="1">
    <source>
        <dbReference type="ARBA" id="ARBA00022729"/>
    </source>
</evidence>
<keyword evidence="1" id="KW-0732">Signal</keyword>
<reference evidence="8" key="1">
    <citation type="submission" date="2022-01" db="EMBL/GenBank/DDBJ databases">
        <authorList>
            <person name="Braso-Vives M."/>
        </authorList>
    </citation>
    <scope>NUCLEOTIDE SEQUENCE</scope>
</reference>
<dbReference type="Pfam" id="PF01436">
    <property type="entry name" value="NHL"/>
    <property type="match status" value="2"/>
</dbReference>
<feature type="compositionally biased region" description="Polar residues" evidence="6">
    <location>
        <begin position="30"/>
        <end position="40"/>
    </location>
</feature>
<feature type="compositionally biased region" description="Basic and acidic residues" evidence="6">
    <location>
        <begin position="357"/>
        <end position="376"/>
    </location>
</feature>
<dbReference type="InterPro" id="IPR049341">
    <property type="entry name" value="TRADD-like_N"/>
</dbReference>
<dbReference type="CDD" id="cd05819">
    <property type="entry name" value="NHL"/>
    <property type="match status" value="1"/>
</dbReference>
<accession>A0A8J9Z6N5</accession>
<feature type="compositionally biased region" description="Polar residues" evidence="6">
    <location>
        <begin position="314"/>
        <end position="332"/>
    </location>
</feature>
<feature type="compositionally biased region" description="Basic and acidic residues" evidence="6">
    <location>
        <begin position="333"/>
        <end position="345"/>
    </location>
</feature>
<dbReference type="AlphaFoldDB" id="A0A8J9Z6N5"/>
<evidence type="ECO:0000256" key="6">
    <source>
        <dbReference type="SAM" id="MobiDB-lite"/>
    </source>
</evidence>
<dbReference type="PANTHER" id="PTHR10680">
    <property type="entry name" value="PEPTIDYL-GLYCINE ALPHA-AMIDATING MONOOXYGENASE"/>
    <property type="match status" value="1"/>
</dbReference>
<dbReference type="Pfam" id="PF20694">
    <property type="entry name" value="TRADD-like_N"/>
    <property type="match status" value="1"/>
</dbReference>
<evidence type="ECO:0000256" key="3">
    <source>
        <dbReference type="ARBA" id="ARBA00023180"/>
    </source>
</evidence>
<dbReference type="InterPro" id="IPR001258">
    <property type="entry name" value="NHL_repeat"/>
</dbReference>
<dbReference type="SUPFAM" id="SSF101898">
    <property type="entry name" value="NHL repeat"/>
    <property type="match status" value="1"/>
</dbReference>
<evidence type="ECO:0000256" key="2">
    <source>
        <dbReference type="ARBA" id="ARBA00022737"/>
    </source>
</evidence>
<feature type="domain" description="TRADD-like N-terminal" evidence="7">
    <location>
        <begin position="57"/>
        <end position="126"/>
    </location>
</feature>
<feature type="region of interest" description="Disordered" evidence="6">
    <location>
        <begin position="13"/>
        <end position="40"/>
    </location>
</feature>
<feature type="repeat" description="NHL" evidence="4">
    <location>
        <begin position="570"/>
        <end position="613"/>
    </location>
</feature>
<organism evidence="8 9">
    <name type="scientific">Branchiostoma lanceolatum</name>
    <name type="common">Common lancelet</name>
    <name type="synonym">Amphioxus lanceolatum</name>
    <dbReference type="NCBI Taxonomy" id="7740"/>
    <lineage>
        <taxon>Eukaryota</taxon>
        <taxon>Metazoa</taxon>
        <taxon>Chordata</taxon>
        <taxon>Cephalochordata</taxon>
        <taxon>Leptocardii</taxon>
        <taxon>Amphioxiformes</taxon>
        <taxon>Branchiostomatidae</taxon>
        <taxon>Branchiostoma</taxon>
    </lineage>
</organism>
<evidence type="ECO:0000256" key="5">
    <source>
        <dbReference type="SAM" id="Coils"/>
    </source>
</evidence>
<feature type="region of interest" description="Disordered" evidence="6">
    <location>
        <begin position="276"/>
        <end position="301"/>
    </location>
</feature>
<feature type="region of interest" description="Disordered" evidence="6">
    <location>
        <begin position="314"/>
        <end position="376"/>
    </location>
</feature>
<gene>
    <name evidence="8" type="primary">TRIM3</name>
    <name evidence="8" type="ORF">BLAG_LOCUS9436</name>
</gene>
<protein>
    <submittedName>
        <fullName evidence="8">TRIM3 protein</fullName>
    </submittedName>
</protein>
<proteinExistence type="predicted"/>
<evidence type="ECO:0000256" key="4">
    <source>
        <dbReference type="PROSITE-ProRule" id="PRU00504"/>
    </source>
</evidence>
<evidence type="ECO:0000259" key="7">
    <source>
        <dbReference type="Pfam" id="PF20694"/>
    </source>
</evidence>
<keyword evidence="3" id="KW-0325">Glycoprotein</keyword>
<dbReference type="PANTHER" id="PTHR10680:SF28">
    <property type="entry name" value="SMP-30_GLUCONOLACTONASE_LRE-LIKE REGION DOMAIN-CONTAINING PROTEIN"/>
    <property type="match status" value="1"/>
</dbReference>
<dbReference type="OrthoDB" id="6105938at2759"/>
<dbReference type="InterPro" id="IPR011042">
    <property type="entry name" value="6-blade_b-propeller_TolB-like"/>
</dbReference>